<dbReference type="Gene3D" id="3.30.420.40">
    <property type="match status" value="2"/>
</dbReference>
<dbReference type="Gene3D" id="3.90.640.10">
    <property type="entry name" value="Actin, Chain A, domain 4"/>
    <property type="match status" value="1"/>
</dbReference>
<evidence type="ECO:0000313" key="5">
    <source>
        <dbReference type="Proteomes" id="UP000002668"/>
    </source>
</evidence>
<keyword evidence="5" id="KW-1185">Reference proteome</keyword>
<feature type="compositionally biased region" description="Pro residues" evidence="3">
    <location>
        <begin position="652"/>
        <end position="666"/>
    </location>
</feature>
<feature type="compositionally biased region" description="Polar residues" evidence="3">
    <location>
        <begin position="692"/>
        <end position="706"/>
    </location>
</feature>
<dbReference type="InterPro" id="IPR013126">
    <property type="entry name" value="Hsp_70_fam"/>
</dbReference>
<dbReference type="Pfam" id="PF00012">
    <property type="entry name" value="HSP70"/>
    <property type="match status" value="1"/>
</dbReference>
<dbReference type="OrthoDB" id="2963168at2759"/>
<dbReference type="eggNOG" id="KOG0101">
    <property type="taxonomic scope" value="Eukaryota"/>
</dbReference>
<reference evidence="5" key="1">
    <citation type="journal article" date="2011" name="Nat. Commun.">
        <title>Effector diversification within compartments of the Leptosphaeria maculans genome affected by Repeat-Induced Point mutations.</title>
        <authorList>
            <person name="Rouxel T."/>
            <person name="Grandaubert J."/>
            <person name="Hane J.K."/>
            <person name="Hoede C."/>
            <person name="van de Wouw A.P."/>
            <person name="Couloux A."/>
            <person name="Dominguez V."/>
            <person name="Anthouard V."/>
            <person name="Bally P."/>
            <person name="Bourras S."/>
            <person name="Cozijnsen A.J."/>
            <person name="Ciuffetti L.M."/>
            <person name="Degrave A."/>
            <person name="Dilmaghani A."/>
            <person name="Duret L."/>
            <person name="Fudal I."/>
            <person name="Goodwin S.B."/>
            <person name="Gout L."/>
            <person name="Glaser N."/>
            <person name="Linglin J."/>
            <person name="Kema G.H.J."/>
            <person name="Lapalu N."/>
            <person name="Lawrence C.B."/>
            <person name="May K."/>
            <person name="Meyer M."/>
            <person name="Ollivier B."/>
            <person name="Poulain J."/>
            <person name="Schoch C.L."/>
            <person name="Simon A."/>
            <person name="Spatafora J.W."/>
            <person name="Stachowiak A."/>
            <person name="Turgeon B.G."/>
            <person name="Tyler B.M."/>
            <person name="Vincent D."/>
            <person name="Weissenbach J."/>
            <person name="Amselem J."/>
            <person name="Quesneville H."/>
            <person name="Oliver R.P."/>
            <person name="Wincker P."/>
            <person name="Balesdent M.-H."/>
            <person name="Howlett B.J."/>
        </authorList>
    </citation>
    <scope>NUCLEOTIDE SEQUENCE [LARGE SCALE GENOMIC DNA]</scope>
    <source>
        <strain evidence="5">JN3 / isolate v23.1.3 / race Av1-4-5-6-7-8</strain>
    </source>
</reference>
<dbReference type="InParanoid" id="E4ZSP4"/>
<dbReference type="GO" id="GO:0005524">
    <property type="term" value="F:ATP binding"/>
    <property type="evidence" value="ECO:0007669"/>
    <property type="project" value="UniProtKB-KW"/>
</dbReference>
<dbReference type="InterPro" id="IPR043129">
    <property type="entry name" value="ATPase_NBD"/>
</dbReference>
<proteinExistence type="predicted"/>
<sequence length="719" mass="79726">MLSNRLIIGVDYGTTFTGVAYCETSDTGVVGKEITVVKDWPSRFKISTHEKVSSEIAVHDRQLWGALIAPNVQRHMWTKLLLDNTKVGEVDRILRELSINNESILSTRPVDIVADYLAHVKSHLISNLNIHYGKQLWSSLPITLVITVPAVWSDAAKDATLLAFDKAGFNNRGLPQLKRTVLTTEPEAAAIYTIHSLRGGVQDEQFAVDDGFIVCDMGGGTVDLISYRVAKLQPTILQEATVGSGSQCGGSFVERNFLKWLERRLGKEDFFLIAGTTSSDLPRTSLSSKLSRLVQDFIAEAKNGFSGVEDNFVRLPSPLNSVQDDSSRGIEDGEIMITATDMKELFSFSLDRACELILEQIQQAQRSKNVQLKYIFMVGGFAESPYVYTEIKAFAERYGLQVIRPANAWSAVVRGAAAKGLEGDGRTPILARKCRRHYGTPHAAKFVAGKHREADSYICRYTGEKMANNQINWLLKKGQDLSTQANSHAQMLLCKQFWPDESREADIELVVCDADKAPSRRDRNVYEVVILHVDLEGLPLDAYTPRTSPSGTMFLEIGFEVEISLQSALEYSFLVNGVRYGSVTAKSSLHAVLNIFFPNVTVQQHGFLIHKNHMHLPNHDTHPHPSSSLQPAPTLSPHHRQNPILTPSILTPRPPHPAKSPTPAIQPSPLSTKSHDQNLMRVIPSLPPTLAQPKTLTVQPPNATQHASERQIRGFRAQL</sequence>
<dbReference type="CDD" id="cd10170">
    <property type="entry name" value="ASKHA_NBD_HSP70"/>
    <property type="match status" value="1"/>
</dbReference>
<evidence type="ECO:0000313" key="4">
    <source>
        <dbReference type="EMBL" id="CBX94424.1"/>
    </source>
</evidence>
<keyword evidence="1" id="KW-0547">Nucleotide-binding</keyword>
<organism evidence="5">
    <name type="scientific">Leptosphaeria maculans (strain JN3 / isolate v23.1.3 / race Av1-4-5-6-7-8)</name>
    <name type="common">Blackleg fungus</name>
    <name type="synonym">Phoma lingam</name>
    <dbReference type="NCBI Taxonomy" id="985895"/>
    <lineage>
        <taxon>Eukaryota</taxon>
        <taxon>Fungi</taxon>
        <taxon>Dikarya</taxon>
        <taxon>Ascomycota</taxon>
        <taxon>Pezizomycotina</taxon>
        <taxon>Dothideomycetes</taxon>
        <taxon>Pleosporomycetidae</taxon>
        <taxon>Pleosporales</taxon>
        <taxon>Pleosporineae</taxon>
        <taxon>Leptosphaeriaceae</taxon>
        <taxon>Plenodomus</taxon>
        <taxon>Plenodomus lingam/Leptosphaeria maculans species complex</taxon>
    </lineage>
</organism>
<evidence type="ECO:0008006" key="6">
    <source>
        <dbReference type="Google" id="ProtNLM"/>
    </source>
</evidence>
<gene>
    <name evidence="4" type="ORF">LEMA_P121880.1</name>
</gene>
<feature type="region of interest" description="Disordered" evidence="3">
    <location>
        <begin position="614"/>
        <end position="674"/>
    </location>
</feature>
<dbReference type="HOGENOM" id="CLU_009958_6_1_1"/>
<evidence type="ECO:0000256" key="1">
    <source>
        <dbReference type="ARBA" id="ARBA00022741"/>
    </source>
</evidence>
<keyword evidence="2" id="KW-0067">ATP-binding</keyword>
<dbReference type="Proteomes" id="UP000002668">
    <property type="component" value="Genome"/>
</dbReference>
<dbReference type="VEuPathDB" id="FungiDB:LEMA_P121880.1"/>
<name>E4ZSP4_LEPMJ</name>
<accession>E4ZSP4</accession>
<dbReference type="GO" id="GO:0140662">
    <property type="term" value="F:ATP-dependent protein folding chaperone"/>
    <property type="evidence" value="ECO:0007669"/>
    <property type="project" value="InterPro"/>
</dbReference>
<dbReference type="OMA" id="FVKIAGC"/>
<evidence type="ECO:0000256" key="2">
    <source>
        <dbReference type="ARBA" id="ARBA00022840"/>
    </source>
</evidence>
<dbReference type="PANTHER" id="PTHR14187:SF82">
    <property type="entry name" value="FAMILY CHAPERONE, PUTATIVE (AFU_ORTHOLOGUE AFUA_7G08575)-RELATED"/>
    <property type="match status" value="1"/>
</dbReference>
<dbReference type="STRING" id="985895.E4ZSP4"/>
<dbReference type="SUPFAM" id="SSF53067">
    <property type="entry name" value="Actin-like ATPase domain"/>
    <property type="match status" value="2"/>
</dbReference>
<feature type="region of interest" description="Disordered" evidence="3">
    <location>
        <begin position="687"/>
        <end position="719"/>
    </location>
</feature>
<protein>
    <recommendedName>
        <fullName evidence="6">Hsp70 family protein</fullName>
    </recommendedName>
</protein>
<evidence type="ECO:0000256" key="3">
    <source>
        <dbReference type="SAM" id="MobiDB-lite"/>
    </source>
</evidence>
<dbReference type="EMBL" id="FP929122">
    <property type="protein sequence ID" value="CBX94424.1"/>
    <property type="molecule type" value="Genomic_DNA"/>
</dbReference>
<dbReference type="PANTHER" id="PTHR14187">
    <property type="entry name" value="ALPHA KINASE/ELONGATION FACTOR 2 KINASE"/>
    <property type="match status" value="1"/>
</dbReference>
<dbReference type="AlphaFoldDB" id="E4ZSP4"/>
<feature type="compositionally biased region" description="Polar residues" evidence="3">
    <location>
        <begin position="624"/>
        <end position="633"/>
    </location>
</feature>